<accession>A0A4D6HNS6</accession>
<dbReference type="KEGG" id="nbg:DV706_14045"/>
<protein>
    <submittedName>
        <fullName evidence="1">Uncharacterized protein</fullName>
    </submittedName>
</protein>
<evidence type="ECO:0000313" key="1">
    <source>
        <dbReference type="EMBL" id="QCC55490.1"/>
    </source>
</evidence>
<dbReference type="EMBL" id="CP031305">
    <property type="protein sequence ID" value="QCC55490.1"/>
    <property type="molecule type" value="Genomic_DNA"/>
</dbReference>
<reference evidence="1 2" key="1">
    <citation type="journal article" date="2019" name="Nat. Commun.">
        <title>A new type of DNA phosphorothioation-based antiviral system in archaea.</title>
        <authorList>
            <person name="Xiong L."/>
            <person name="Liu S."/>
            <person name="Chen S."/>
            <person name="Xiao Y."/>
            <person name="Zhu B."/>
            <person name="Gao Y."/>
            <person name="Zhang Y."/>
            <person name="Chen B."/>
            <person name="Luo J."/>
            <person name="Deng Z."/>
            <person name="Chen X."/>
            <person name="Wang L."/>
            <person name="Chen S."/>
        </authorList>
    </citation>
    <scope>NUCLEOTIDE SEQUENCE [LARGE SCALE GENOMIC DNA]</scope>
    <source>
        <strain evidence="1 2">JCM 10635</strain>
    </source>
</reference>
<gene>
    <name evidence="1" type="ORF">DV706_14045</name>
</gene>
<dbReference type="AlphaFoldDB" id="A0A4D6HNS6"/>
<organism evidence="1 2">
    <name type="scientific">Natronorubrum bangense</name>
    <dbReference type="NCBI Taxonomy" id="61858"/>
    <lineage>
        <taxon>Archaea</taxon>
        <taxon>Methanobacteriati</taxon>
        <taxon>Methanobacteriota</taxon>
        <taxon>Stenosarchaea group</taxon>
        <taxon>Halobacteria</taxon>
        <taxon>Halobacteriales</taxon>
        <taxon>Natrialbaceae</taxon>
        <taxon>Natronorubrum</taxon>
    </lineage>
</organism>
<sequence>MDKYGLEEQPEHSLSSAIQELDPVEIAPLFVGNPYDPEGQPIPISFSNATINPDTAIDLARRSMSGEQLSEDDGDFMSYATHSDGYAAVPHYEFFFPMAKALLDADIRDVSGEFRCYDNGAQVHGEVMFQDAESQLNLPDDRDPLFVGLSVGNSYDGTCAMYAQGYAMDTTCTNSMRSLTDRKSRKHIGEPSEVAEWWDEVLIQMTALRDILGEIIEEALEVEVDFLNQPYDPEEFYEHLGLPSYLARAAATTARNRSPQEGGTRTVMSFWTLHSGLTSALTHDFNGTSEVGSIETYSQIAKELLFNPQRMIGEVKSSYERQQRQDEAVDERTLEQNIAMIEQYEVTLDDRKEEFEEFENHMNGLLTNPAEN</sequence>
<proteinExistence type="predicted"/>
<evidence type="ECO:0000313" key="2">
    <source>
        <dbReference type="Proteomes" id="UP000296822"/>
    </source>
</evidence>
<name>A0A4D6HNS6_9EURY</name>
<dbReference type="Proteomes" id="UP000296822">
    <property type="component" value="Chromosome"/>
</dbReference>